<evidence type="ECO:0000256" key="1">
    <source>
        <dbReference type="ARBA" id="ARBA00004613"/>
    </source>
</evidence>
<feature type="domain" description="Peptidase S1" evidence="11">
    <location>
        <begin position="24"/>
        <end position="256"/>
    </location>
</feature>
<dbReference type="GO" id="GO:0016485">
    <property type="term" value="P:protein processing"/>
    <property type="evidence" value="ECO:0007669"/>
    <property type="project" value="UniProtKB-ARBA"/>
</dbReference>
<protein>
    <submittedName>
        <fullName evidence="12">(Mediterranean fruit fly) hypothetical protein</fullName>
    </submittedName>
</protein>
<name>A0A811U280_CERCA</name>
<sequence length="259" mass="27703">MLTSYAIAFAAMLGTVLCYPEGRVVNGTATAIRKYPFMVSLRTASGAHSCGASIIAPRWILTAAHCVNGRTPSQVSIQFAASIIDRRGAHLAQVKRFVIHENYKPSGAYINDIALVELQNALVYDYIRIAPVALPDANFEVPQTELGAVGVLLGWGLNATGGVYMATLQEVTLKIFSDSECSTRHDGDTNANHLCAGVDEGGKGQCTGDSGGPLLYKGSIQLGIVSWSIKPCGIKYYPGVFTKVSHFVGWIRQHVDAVV</sequence>
<keyword evidence="7" id="KW-0865">Zymogen</keyword>
<keyword evidence="4 9" id="KW-0645">Protease</keyword>
<evidence type="ECO:0000256" key="7">
    <source>
        <dbReference type="ARBA" id="ARBA00023145"/>
    </source>
</evidence>
<dbReference type="InterPro" id="IPR018114">
    <property type="entry name" value="TRYPSIN_HIS"/>
</dbReference>
<keyword evidence="10" id="KW-0732">Signal</keyword>
<dbReference type="AlphaFoldDB" id="A0A811U280"/>
<evidence type="ECO:0000256" key="5">
    <source>
        <dbReference type="ARBA" id="ARBA00022801"/>
    </source>
</evidence>
<evidence type="ECO:0000256" key="2">
    <source>
        <dbReference type="ARBA" id="ARBA00007664"/>
    </source>
</evidence>
<proteinExistence type="inferred from homology"/>
<dbReference type="InterPro" id="IPR043504">
    <property type="entry name" value="Peptidase_S1_PA_chymotrypsin"/>
</dbReference>
<evidence type="ECO:0000259" key="11">
    <source>
        <dbReference type="PROSITE" id="PS50240"/>
    </source>
</evidence>
<evidence type="ECO:0000256" key="10">
    <source>
        <dbReference type="SAM" id="SignalP"/>
    </source>
</evidence>
<dbReference type="GO" id="GO:0004252">
    <property type="term" value="F:serine-type endopeptidase activity"/>
    <property type="evidence" value="ECO:0007669"/>
    <property type="project" value="InterPro"/>
</dbReference>
<keyword evidence="3" id="KW-0964">Secreted</keyword>
<evidence type="ECO:0000313" key="12">
    <source>
        <dbReference type="EMBL" id="CAD6992478.1"/>
    </source>
</evidence>
<dbReference type="PRINTS" id="PR00722">
    <property type="entry name" value="CHYMOTRYPSIN"/>
</dbReference>
<evidence type="ECO:0000256" key="8">
    <source>
        <dbReference type="ARBA" id="ARBA00023157"/>
    </source>
</evidence>
<accession>A0A811U280</accession>
<dbReference type="PROSITE" id="PS00135">
    <property type="entry name" value="TRYPSIN_SER"/>
    <property type="match status" value="1"/>
</dbReference>
<evidence type="ECO:0000256" key="9">
    <source>
        <dbReference type="RuleBase" id="RU363034"/>
    </source>
</evidence>
<keyword evidence="6 9" id="KW-0720">Serine protease</keyword>
<dbReference type="EMBL" id="CAJHJT010000001">
    <property type="protein sequence ID" value="CAD6992478.1"/>
    <property type="molecule type" value="Genomic_DNA"/>
</dbReference>
<dbReference type="InterPro" id="IPR001314">
    <property type="entry name" value="Peptidase_S1A"/>
</dbReference>
<dbReference type="SMART" id="SM00020">
    <property type="entry name" value="Tryp_SPc"/>
    <property type="match status" value="1"/>
</dbReference>
<dbReference type="Gene3D" id="2.40.10.10">
    <property type="entry name" value="Trypsin-like serine proteases"/>
    <property type="match status" value="1"/>
</dbReference>
<dbReference type="InterPro" id="IPR009003">
    <property type="entry name" value="Peptidase_S1_PA"/>
</dbReference>
<dbReference type="PROSITE" id="PS50240">
    <property type="entry name" value="TRYPSIN_DOM"/>
    <property type="match status" value="1"/>
</dbReference>
<dbReference type="KEGG" id="ccat:101453728"/>
<dbReference type="CDD" id="cd00190">
    <property type="entry name" value="Tryp_SPc"/>
    <property type="match status" value="1"/>
</dbReference>
<dbReference type="GO" id="GO:0005576">
    <property type="term" value="C:extracellular region"/>
    <property type="evidence" value="ECO:0007669"/>
    <property type="project" value="UniProtKB-SubCell"/>
</dbReference>
<evidence type="ECO:0000256" key="4">
    <source>
        <dbReference type="ARBA" id="ARBA00022670"/>
    </source>
</evidence>
<dbReference type="Proteomes" id="UP000606786">
    <property type="component" value="Unassembled WGS sequence"/>
</dbReference>
<dbReference type="InterPro" id="IPR050430">
    <property type="entry name" value="Peptidase_S1"/>
</dbReference>
<evidence type="ECO:0000256" key="6">
    <source>
        <dbReference type="ARBA" id="ARBA00022825"/>
    </source>
</evidence>
<reference evidence="12" key="1">
    <citation type="submission" date="2020-11" db="EMBL/GenBank/DDBJ databases">
        <authorList>
            <person name="Whitehead M."/>
        </authorList>
    </citation>
    <scope>NUCLEOTIDE SEQUENCE</scope>
    <source>
        <strain evidence="12">EGII</strain>
    </source>
</reference>
<keyword evidence="8" id="KW-1015">Disulfide bond</keyword>
<dbReference type="SUPFAM" id="SSF50494">
    <property type="entry name" value="Trypsin-like serine proteases"/>
    <property type="match status" value="1"/>
</dbReference>
<feature type="signal peptide" evidence="10">
    <location>
        <begin position="1"/>
        <end position="18"/>
    </location>
</feature>
<dbReference type="InterPro" id="IPR001254">
    <property type="entry name" value="Trypsin_dom"/>
</dbReference>
<dbReference type="FunFam" id="2.40.10.10:FF:000047">
    <property type="entry name" value="Trypsin eta"/>
    <property type="match status" value="1"/>
</dbReference>
<comment type="caution">
    <text evidence="12">The sequence shown here is derived from an EMBL/GenBank/DDBJ whole genome shotgun (WGS) entry which is preliminary data.</text>
</comment>
<dbReference type="PANTHER" id="PTHR24276:SF98">
    <property type="entry name" value="FI18310P1-RELATED"/>
    <property type="match status" value="1"/>
</dbReference>
<feature type="chain" id="PRO_5032894589" evidence="10">
    <location>
        <begin position="19"/>
        <end position="259"/>
    </location>
</feature>
<comment type="subcellular location">
    <subcellularLocation>
        <location evidence="1">Secreted</location>
    </subcellularLocation>
</comment>
<keyword evidence="13" id="KW-1185">Reference proteome</keyword>
<dbReference type="Pfam" id="PF00089">
    <property type="entry name" value="Trypsin"/>
    <property type="match status" value="1"/>
</dbReference>
<dbReference type="OrthoDB" id="8440449at2759"/>
<comment type="similarity">
    <text evidence="2">Belongs to the peptidase S1 family.</text>
</comment>
<dbReference type="PANTHER" id="PTHR24276">
    <property type="entry name" value="POLYSERASE-RELATED"/>
    <property type="match status" value="1"/>
</dbReference>
<keyword evidence="5 9" id="KW-0378">Hydrolase</keyword>
<organism evidence="12 13">
    <name type="scientific">Ceratitis capitata</name>
    <name type="common">Mediterranean fruit fly</name>
    <name type="synonym">Tephritis capitata</name>
    <dbReference type="NCBI Taxonomy" id="7213"/>
    <lineage>
        <taxon>Eukaryota</taxon>
        <taxon>Metazoa</taxon>
        <taxon>Ecdysozoa</taxon>
        <taxon>Arthropoda</taxon>
        <taxon>Hexapoda</taxon>
        <taxon>Insecta</taxon>
        <taxon>Pterygota</taxon>
        <taxon>Neoptera</taxon>
        <taxon>Endopterygota</taxon>
        <taxon>Diptera</taxon>
        <taxon>Brachycera</taxon>
        <taxon>Muscomorpha</taxon>
        <taxon>Tephritoidea</taxon>
        <taxon>Tephritidae</taxon>
        <taxon>Ceratitis</taxon>
        <taxon>Ceratitis</taxon>
    </lineage>
</organism>
<evidence type="ECO:0000256" key="3">
    <source>
        <dbReference type="ARBA" id="ARBA00022525"/>
    </source>
</evidence>
<dbReference type="InterPro" id="IPR033116">
    <property type="entry name" value="TRYPSIN_SER"/>
</dbReference>
<evidence type="ECO:0000313" key="13">
    <source>
        <dbReference type="Proteomes" id="UP000606786"/>
    </source>
</evidence>
<dbReference type="PROSITE" id="PS00134">
    <property type="entry name" value="TRYPSIN_HIS"/>
    <property type="match status" value="1"/>
</dbReference>
<gene>
    <name evidence="12" type="ORF">CCAP1982_LOCUS1330</name>
</gene>